<dbReference type="Pfam" id="PF08100">
    <property type="entry name" value="Dimerisation"/>
    <property type="match status" value="1"/>
</dbReference>
<gene>
    <name evidence="2" type="ORF">LAUMK142_04411</name>
</gene>
<proteinExistence type="predicted"/>
<dbReference type="Proteomes" id="UP000268285">
    <property type="component" value="Unassembled WGS sequence"/>
</dbReference>
<evidence type="ECO:0000259" key="1">
    <source>
        <dbReference type="Pfam" id="PF08100"/>
    </source>
</evidence>
<dbReference type="EMBL" id="UPHU01000001">
    <property type="protein sequence ID" value="VBA53971.1"/>
    <property type="molecule type" value="Genomic_DNA"/>
</dbReference>
<dbReference type="InterPro" id="IPR012967">
    <property type="entry name" value="COMT_dimerisation"/>
</dbReference>
<accession>A0A498QXP8</accession>
<dbReference type="Gene3D" id="1.10.10.10">
    <property type="entry name" value="Winged helix-like DNA-binding domain superfamily/Winged helix DNA-binding domain"/>
    <property type="match status" value="1"/>
</dbReference>
<protein>
    <recommendedName>
        <fullName evidence="1">O-methyltransferase dimerisation domain-containing protein</fullName>
    </recommendedName>
</protein>
<dbReference type="InterPro" id="IPR036388">
    <property type="entry name" value="WH-like_DNA-bd_sf"/>
</dbReference>
<organism evidence="2 3">
    <name type="scientific">Mycobacterium pseudokansasii</name>
    <dbReference type="NCBI Taxonomy" id="2341080"/>
    <lineage>
        <taxon>Bacteria</taxon>
        <taxon>Bacillati</taxon>
        <taxon>Actinomycetota</taxon>
        <taxon>Actinomycetes</taxon>
        <taxon>Mycobacteriales</taxon>
        <taxon>Mycobacteriaceae</taxon>
        <taxon>Mycobacterium</taxon>
    </lineage>
</organism>
<keyword evidence="3" id="KW-1185">Reference proteome</keyword>
<reference evidence="2 3" key="1">
    <citation type="submission" date="2018-09" db="EMBL/GenBank/DDBJ databases">
        <authorList>
            <person name="Tagini F."/>
        </authorList>
    </citation>
    <scope>NUCLEOTIDE SEQUENCE [LARGE SCALE GENOMIC DNA]</scope>
    <source>
        <strain evidence="2 3">MK142</strain>
    </source>
</reference>
<evidence type="ECO:0000313" key="2">
    <source>
        <dbReference type="EMBL" id="VBA53971.1"/>
    </source>
</evidence>
<dbReference type="GO" id="GO:0046983">
    <property type="term" value="F:protein dimerization activity"/>
    <property type="evidence" value="ECO:0007669"/>
    <property type="project" value="InterPro"/>
</dbReference>
<evidence type="ECO:0000313" key="3">
    <source>
        <dbReference type="Proteomes" id="UP000268285"/>
    </source>
</evidence>
<feature type="domain" description="O-methyltransferase dimerisation" evidence="1">
    <location>
        <begin position="1"/>
        <end position="50"/>
    </location>
</feature>
<dbReference type="SUPFAM" id="SSF46785">
    <property type="entry name" value="Winged helix' DNA-binding domain"/>
    <property type="match status" value="1"/>
</dbReference>
<dbReference type="InterPro" id="IPR036390">
    <property type="entry name" value="WH_DNA-bd_sf"/>
</dbReference>
<name>A0A498QXP8_9MYCO</name>
<sequence>MEMILGAWAAQAITVAADLGIVDVLAKGPLNAEELAAAVGADVDAVSRLLVP</sequence>
<dbReference type="AlphaFoldDB" id="A0A498QXP8"/>